<protein>
    <submittedName>
        <fullName evidence="1">Uncharacterized protein</fullName>
    </submittedName>
</protein>
<dbReference type="EMBL" id="KV425922">
    <property type="protein sequence ID" value="KZV98111.1"/>
    <property type="molecule type" value="Genomic_DNA"/>
</dbReference>
<accession>A0A165LNV0</accession>
<dbReference type="InParanoid" id="A0A165LNV0"/>
<proteinExistence type="predicted"/>
<organism evidence="1 2">
    <name type="scientific">Exidia glandulosa HHB12029</name>
    <dbReference type="NCBI Taxonomy" id="1314781"/>
    <lineage>
        <taxon>Eukaryota</taxon>
        <taxon>Fungi</taxon>
        <taxon>Dikarya</taxon>
        <taxon>Basidiomycota</taxon>
        <taxon>Agaricomycotina</taxon>
        <taxon>Agaricomycetes</taxon>
        <taxon>Auriculariales</taxon>
        <taxon>Exidiaceae</taxon>
        <taxon>Exidia</taxon>
    </lineage>
</organism>
<name>A0A165LNV0_EXIGL</name>
<dbReference type="AlphaFoldDB" id="A0A165LNV0"/>
<reference evidence="1 2" key="1">
    <citation type="journal article" date="2016" name="Mol. Biol. Evol.">
        <title>Comparative Genomics of Early-Diverging Mushroom-Forming Fungi Provides Insights into the Origins of Lignocellulose Decay Capabilities.</title>
        <authorList>
            <person name="Nagy L.G."/>
            <person name="Riley R."/>
            <person name="Tritt A."/>
            <person name="Adam C."/>
            <person name="Daum C."/>
            <person name="Floudas D."/>
            <person name="Sun H."/>
            <person name="Yadav J.S."/>
            <person name="Pangilinan J."/>
            <person name="Larsson K.H."/>
            <person name="Matsuura K."/>
            <person name="Barry K."/>
            <person name="Labutti K."/>
            <person name="Kuo R."/>
            <person name="Ohm R.A."/>
            <person name="Bhattacharya S.S."/>
            <person name="Shirouzu T."/>
            <person name="Yoshinaga Y."/>
            <person name="Martin F.M."/>
            <person name="Grigoriev I.V."/>
            <person name="Hibbett D.S."/>
        </authorList>
    </citation>
    <scope>NUCLEOTIDE SEQUENCE [LARGE SCALE GENOMIC DNA]</scope>
    <source>
        <strain evidence="1 2">HHB12029</strain>
    </source>
</reference>
<dbReference type="Proteomes" id="UP000077266">
    <property type="component" value="Unassembled WGS sequence"/>
</dbReference>
<keyword evidence="2" id="KW-1185">Reference proteome</keyword>
<evidence type="ECO:0000313" key="1">
    <source>
        <dbReference type="EMBL" id="KZV98111.1"/>
    </source>
</evidence>
<sequence length="262" mass="29022">MSFLWNTLRLHGARALVPKSRLARVGLGTAVAVGAGISYLSWRMERDFASDEFQSDPPLPPELDRKYREARWALDNDMPSEAWFQLVKLLQTYVTPDLDLSDPDKVAILASIGESLVEAGLDAKLQDVDPARLHDIALLILPAILGSGMATTREHLRAVQLAWCLSYTVVEDDCSKPFLQWATMQSLDLSSQLDPVPSTLLDAMGMIMLGNKNPDDLWSCIPVMLATAVRFDSSLVNTDAIQTDLRPLLQLRCASNNFPSRL</sequence>
<gene>
    <name evidence="1" type="ORF">EXIGLDRAFT_327494</name>
</gene>
<evidence type="ECO:0000313" key="2">
    <source>
        <dbReference type="Proteomes" id="UP000077266"/>
    </source>
</evidence>